<reference evidence="4 5" key="1">
    <citation type="journal article" date="2013" name="Genome Announc.">
        <title>Draft genome sequences for three mercury-methylating, sulfate-reducing bacteria.</title>
        <authorList>
            <person name="Brown S.D."/>
            <person name="Hurt R.A.Jr."/>
            <person name="Gilmour C.C."/>
            <person name="Elias D.A."/>
        </authorList>
    </citation>
    <scope>NUCLEOTIDE SEQUENCE [LARGE SCALE GENOMIC DNA]</scope>
    <source>
        <strain evidence="4 5">DSM 2059</strain>
    </source>
</reference>
<dbReference type="SUPFAM" id="SSF53383">
    <property type="entry name" value="PLP-dependent transferases"/>
    <property type="match status" value="1"/>
</dbReference>
<comment type="caution">
    <text evidence="4">The sequence shown here is derived from an EMBL/GenBank/DDBJ whole genome shotgun (WGS) entry which is preliminary data.</text>
</comment>
<dbReference type="RefSeq" id="WP_020877900.1">
    <property type="nucleotide sequence ID" value="NZ_ATHJ01000105.1"/>
</dbReference>
<organism evidence="4 5">
    <name type="scientific">Desulfococcus multivorans DSM 2059</name>
    <dbReference type="NCBI Taxonomy" id="1121405"/>
    <lineage>
        <taxon>Bacteria</taxon>
        <taxon>Pseudomonadati</taxon>
        <taxon>Thermodesulfobacteriota</taxon>
        <taxon>Desulfobacteria</taxon>
        <taxon>Desulfobacterales</taxon>
        <taxon>Desulfococcaceae</taxon>
        <taxon>Desulfococcus</taxon>
    </lineage>
</organism>
<dbReference type="AlphaFoldDB" id="S7UPW1"/>
<evidence type="ECO:0000256" key="3">
    <source>
        <dbReference type="RuleBase" id="RU004508"/>
    </source>
</evidence>
<dbReference type="Proteomes" id="UP000014977">
    <property type="component" value="Unassembled WGS sequence"/>
</dbReference>
<feature type="active site" description="Proton acceptor" evidence="1">
    <location>
        <position position="192"/>
    </location>
</feature>
<dbReference type="Pfam" id="PF01041">
    <property type="entry name" value="DegT_DnrJ_EryC1"/>
    <property type="match status" value="1"/>
</dbReference>
<proteinExistence type="inferred from homology"/>
<dbReference type="PANTHER" id="PTHR30244:SF42">
    <property type="entry name" value="UDP-2-ACETAMIDO-2-DEOXY-3-OXO-D-GLUCURONATE AMINOTRANSFERASE"/>
    <property type="match status" value="1"/>
</dbReference>
<feature type="modified residue" description="N6-(pyridoxal phosphate)lysine" evidence="2">
    <location>
        <position position="192"/>
    </location>
</feature>
<dbReference type="GO" id="GO:0030170">
    <property type="term" value="F:pyridoxal phosphate binding"/>
    <property type="evidence" value="ECO:0007669"/>
    <property type="project" value="TreeGrafter"/>
</dbReference>
<dbReference type="InterPro" id="IPR015424">
    <property type="entry name" value="PyrdxlP-dep_Trfase"/>
</dbReference>
<dbReference type="GO" id="GO:0008483">
    <property type="term" value="F:transaminase activity"/>
    <property type="evidence" value="ECO:0007669"/>
    <property type="project" value="UniProtKB-KW"/>
</dbReference>
<sequence>MQFIDLKAQQSRIRDRIEANIRTVLDHGQYVMGPEIAELERRLAAAAGVRHATACASGTDALLMILMARGIGPGDAVFTTPFTFIATAEVIRLLGATPVFVDIDPATFNIDPDRLDAAISGFDAKAAGLTPRAVIPVDLFGLPADYDAVNAVARKHKLFVLEDAAQSFGATYRGRKACALGDAAATSFFPAKPLGGYGDGGMCFTDDDDMAEALVSIRVHGMGADKYDNIRIGINGRMDTLQAAVLLAKFEIFPEELTRRRAVADRYTEALEGVGVPRVPEDCRSAWAQYSILAENAGHREAIQDRLAAAGIPFAVYYPIPLHRQTAFRTLGYREGDFPVTEDCAARILSLPMHPYLEPGDQERVIGGVNGG</sequence>
<dbReference type="InterPro" id="IPR015421">
    <property type="entry name" value="PyrdxlP-dep_Trfase_major"/>
</dbReference>
<dbReference type="InterPro" id="IPR000653">
    <property type="entry name" value="DegT/StrS_aminotransferase"/>
</dbReference>
<gene>
    <name evidence="4" type="ORF">dsmv_0789</name>
</gene>
<dbReference type="OrthoDB" id="9771070at2"/>
<evidence type="ECO:0000313" key="4">
    <source>
        <dbReference type="EMBL" id="EPR36084.1"/>
    </source>
</evidence>
<evidence type="ECO:0000256" key="2">
    <source>
        <dbReference type="PIRSR" id="PIRSR000390-2"/>
    </source>
</evidence>
<dbReference type="Gene3D" id="3.90.1150.10">
    <property type="entry name" value="Aspartate Aminotransferase, domain 1"/>
    <property type="match status" value="1"/>
</dbReference>
<dbReference type="EMBL" id="ATHJ01000105">
    <property type="protein sequence ID" value="EPR36084.1"/>
    <property type="molecule type" value="Genomic_DNA"/>
</dbReference>
<dbReference type="PANTHER" id="PTHR30244">
    <property type="entry name" value="TRANSAMINASE"/>
    <property type="match status" value="1"/>
</dbReference>
<dbReference type="GO" id="GO:0000271">
    <property type="term" value="P:polysaccharide biosynthetic process"/>
    <property type="evidence" value="ECO:0007669"/>
    <property type="project" value="TreeGrafter"/>
</dbReference>
<dbReference type="Gene3D" id="3.40.640.10">
    <property type="entry name" value="Type I PLP-dependent aspartate aminotransferase-like (Major domain)"/>
    <property type="match status" value="1"/>
</dbReference>
<comment type="similarity">
    <text evidence="3">Belongs to the DegT/DnrJ/EryC1 family.</text>
</comment>
<protein>
    <submittedName>
        <fullName evidence="4">DegT/DnrJ/EryC1/StrS aminotransferase</fullName>
    </submittedName>
</protein>
<keyword evidence="4" id="KW-0032">Aminotransferase</keyword>
<keyword evidence="2 3" id="KW-0663">Pyridoxal phosphate</keyword>
<dbReference type="InterPro" id="IPR015422">
    <property type="entry name" value="PyrdxlP-dep_Trfase_small"/>
</dbReference>
<accession>S7UPW1</accession>
<dbReference type="CDD" id="cd00616">
    <property type="entry name" value="AHBA_syn"/>
    <property type="match status" value="1"/>
</dbReference>
<keyword evidence="4" id="KW-0808">Transferase</keyword>
<keyword evidence="5" id="KW-1185">Reference proteome</keyword>
<dbReference type="STRING" id="897.B2D07_16625"/>
<name>S7UPW1_DESML</name>
<dbReference type="eggNOG" id="COG0399">
    <property type="taxonomic scope" value="Bacteria"/>
</dbReference>
<evidence type="ECO:0000313" key="5">
    <source>
        <dbReference type="Proteomes" id="UP000014977"/>
    </source>
</evidence>
<dbReference type="PATRIC" id="fig|1121405.3.peg.3529"/>
<dbReference type="PIRSF" id="PIRSF000390">
    <property type="entry name" value="PLP_StrS"/>
    <property type="match status" value="1"/>
</dbReference>
<evidence type="ECO:0000256" key="1">
    <source>
        <dbReference type="PIRSR" id="PIRSR000390-1"/>
    </source>
</evidence>